<sequence>MKKIPFSALLFLPMLLALGAFAKKPNVIVIMADDLGYG</sequence>
<proteinExistence type="predicted"/>
<dbReference type="AlphaFoldDB" id="A0A382Z8G3"/>
<organism evidence="1">
    <name type="scientific">marine metagenome</name>
    <dbReference type="NCBI Taxonomy" id="408172"/>
    <lineage>
        <taxon>unclassified sequences</taxon>
        <taxon>metagenomes</taxon>
        <taxon>ecological metagenomes</taxon>
    </lineage>
</organism>
<gene>
    <name evidence="1" type="ORF">METZ01_LOCUS443852</name>
</gene>
<dbReference type="EMBL" id="UINC01181349">
    <property type="protein sequence ID" value="SVD90998.1"/>
    <property type="molecule type" value="Genomic_DNA"/>
</dbReference>
<reference evidence="1" key="1">
    <citation type="submission" date="2018-05" db="EMBL/GenBank/DDBJ databases">
        <authorList>
            <person name="Lanie J.A."/>
            <person name="Ng W.-L."/>
            <person name="Kazmierczak K.M."/>
            <person name="Andrzejewski T.M."/>
            <person name="Davidsen T.M."/>
            <person name="Wayne K.J."/>
            <person name="Tettelin H."/>
            <person name="Glass J.I."/>
            <person name="Rusch D."/>
            <person name="Podicherti R."/>
            <person name="Tsui H.-C.T."/>
            <person name="Winkler M.E."/>
        </authorList>
    </citation>
    <scope>NUCLEOTIDE SEQUENCE</scope>
</reference>
<accession>A0A382Z8G3</accession>
<protein>
    <recommendedName>
        <fullName evidence="2">Sulfatase N-terminal domain-containing protein</fullName>
    </recommendedName>
</protein>
<name>A0A382Z8G3_9ZZZZ</name>
<evidence type="ECO:0000313" key="1">
    <source>
        <dbReference type="EMBL" id="SVD90998.1"/>
    </source>
</evidence>
<feature type="non-terminal residue" evidence="1">
    <location>
        <position position="38"/>
    </location>
</feature>
<evidence type="ECO:0008006" key="2">
    <source>
        <dbReference type="Google" id="ProtNLM"/>
    </source>
</evidence>